<evidence type="ECO:0000313" key="1">
    <source>
        <dbReference type="EMBL" id="MBB5695455.1"/>
    </source>
</evidence>
<dbReference type="AlphaFoldDB" id="A0A840Y405"/>
<evidence type="ECO:0000313" key="2">
    <source>
        <dbReference type="Proteomes" id="UP000580654"/>
    </source>
</evidence>
<sequence length="50" mass="5566">MRDLDRAREQVRRLDKPAALMGSLWRSAHHGKENAARRWAADALGLAVAA</sequence>
<dbReference type="RefSeq" id="WP_184520703.1">
    <property type="nucleotide sequence ID" value="NZ_JACIJD010000018.1"/>
</dbReference>
<keyword evidence="2" id="KW-1185">Reference proteome</keyword>
<accession>A0A840Y405</accession>
<dbReference type="Proteomes" id="UP000580654">
    <property type="component" value="Unassembled WGS sequence"/>
</dbReference>
<name>A0A840Y405_9PROT</name>
<dbReference type="EMBL" id="JACIJD010000018">
    <property type="protein sequence ID" value="MBB5695455.1"/>
    <property type="molecule type" value="Genomic_DNA"/>
</dbReference>
<reference evidence="1 2" key="1">
    <citation type="submission" date="2020-08" db="EMBL/GenBank/DDBJ databases">
        <title>Genomic Encyclopedia of Type Strains, Phase IV (KMG-IV): sequencing the most valuable type-strain genomes for metagenomic binning, comparative biology and taxonomic classification.</title>
        <authorList>
            <person name="Goeker M."/>
        </authorList>
    </citation>
    <scope>NUCLEOTIDE SEQUENCE [LARGE SCALE GENOMIC DNA]</scope>
    <source>
        <strain evidence="1 2">DSM 25622</strain>
    </source>
</reference>
<protein>
    <submittedName>
        <fullName evidence="1">Uncharacterized protein</fullName>
    </submittedName>
</protein>
<comment type="caution">
    <text evidence="1">The sequence shown here is derived from an EMBL/GenBank/DDBJ whole genome shotgun (WGS) entry which is preliminary data.</text>
</comment>
<gene>
    <name evidence="1" type="ORF">FHS87_003514</name>
</gene>
<proteinExistence type="predicted"/>
<organism evidence="1 2">
    <name type="scientific">Muricoccus pecuniae</name>
    <dbReference type="NCBI Taxonomy" id="693023"/>
    <lineage>
        <taxon>Bacteria</taxon>
        <taxon>Pseudomonadati</taxon>
        <taxon>Pseudomonadota</taxon>
        <taxon>Alphaproteobacteria</taxon>
        <taxon>Acetobacterales</taxon>
        <taxon>Roseomonadaceae</taxon>
        <taxon>Muricoccus</taxon>
    </lineage>
</organism>